<dbReference type="SUPFAM" id="SSF52540">
    <property type="entry name" value="P-loop containing nucleoside triphosphate hydrolases"/>
    <property type="match status" value="1"/>
</dbReference>
<accession>A0AAW2ZAN7</accession>
<evidence type="ECO:0000313" key="2">
    <source>
        <dbReference type="EMBL" id="KAL0486896.1"/>
    </source>
</evidence>
<evidence type="ECO:0000259" key="1">
    <source>
        <dbReference type="PROSITE" id="PS50052"/>
    </source>
</evidence>
<gene>
    <name evidence="2" type="ORF">AKO1_001234</name>
</gene>
<dbReference type="InterPro" id="IPR008144">
    <property type="entry name" value="Guanylate_kin-like_dom"/>
</dbReference>
<dbReference type="EMBL" id="JAOPGA020001279">
    <property type="protein sequence ID" value="KAL0486896.1"/>
    <property type="molecule type" value="Genomic_DNA"/>
</dbReference>
<dbReference type="Proteomes" id="UP001431209">
    <property type="component" value="Unassembled WGS sequence"/>
</dbReference>
<dbReference type="AlphaFoldDB" id="A0AAW2ZAN7"/>
<evidence type="ECO:0000313" key="3">
    <source>
        <dbReference type="Proteomes" id="UP001431209"/>
    </source>
</evidence>
<dbReference type="GO" id="GO:0016301">
    <property type="term" value="F:kinase activity"/>
    <property type="evidence" value="ECO:0007669"/>
    <property type="project" value="UniProtKB-KW"/>
</dbReference>
<reference evidence="2 3" key="1">
    <citation type="submission" date="2024-03" db="EMBL/GenBank/DDBJ databases">
        <title>The Acrasis kona genome and developmental transcriptomes reveal deep origins of eukaryotic multicellular pathways.</title>
        <authorList>
            <person name="Sheikh S."/>
            <person name="Fu C.-J."/>
            <person name="Brown M.W."/>
            <person name="Baldauf S.L."/>
        </authorList>
    </citation>
    <scope>NUCLEOTIDE SEQUENCE [LARGE SCALE GENOMIC DNA]</scope>
    <source>
        <strain evidence="2 3">ATCC MYA-3509</strain>
    </source>
</reference>
<keyword evidence="3" id="KW-1185">Reference proteome</keyword>
<comment type="caution">
    <text evidence="2">The sequence shown here is derived from an EMBL/GenBank/DDBJ whole genome shotgun (WGS) entry which is preliminary data.</text>
</comment>
<dbReference type="InterPro" id="IPR027417">
    <property type="entry name" value="P-loop_NTPase"/>
</dbReference>
<name>A0AAW2ZAN7_9EUKA</name>
<dbReference type="SMART" id="SM00072">
    <property type="entry name" value="GuKc"/>
    <property type="match status" value="1"/>
</dbReference>
<protein>
    <submittedName>
        <fullName evidence="2">Guanylate kinase</fullName>
    </submittedName>
</protein>
<keyword evidence="2" id="KW-0808">Transferase</keyword>
<dbReference type="InterPro" id="IPR008145">
    <property type="entry name" value="GK/Ca_channel_bsu"/>
</dbReference>
<organism evidence="2 3">
    <name type="scientific">Acrasis kona</name>
    <dbReference type="NCBI Taxonomy" id="1008807"/>
    <lineage>
        <taxon>Eukaryota</taxon>
        <taxon>Discoba</taxon>
        <taxon>Heterolobosea</taxon>
        <taxon>Tetramitia</taxon>
        <taxon>Eutetramitia</taxon>
        <taxon>Acrasidae</taxon>
        <taxon>Acrasis</taxon>
    </lineage>
</organism>
<feature type="domain" description="Guanylate kinase-like" evidence="1">
    <location>
        <begin position="24"/>
        <end position="206"/>
    </location>
</feature>
<sequence length="210" mass="23246">MGSALVKKAKPTQVEKIEEKQDKSAIFLVLGPSGVGKDTLMDGAKVYILESGDYVFIKRVITRPADAGGEEHIPATVEEFEKQKPDFCLWWGAHGLFYGIPDKAVRDALSNNKKVIVNVSRGAIGDAQDKFGNICPVTTVEINASPNVIRNRLTSRGRESPEEIEERIRRGEEMSKSVEQVAKKLVRVLNDTTVEDGVNAFLKAIDYEKK</sequence>
<proteinExistence type="predicted"/>
<keyword evidence="2" id="KW-0418">Kinase</keyword>
<dbReference type="Gene3D" id="3.40.50.300">
    <property type="entry name" value="P-loop containing nucleotide triphosphate hydrolases"/>
    <property type="match status" value="1"/>
</dbReference>
<dbReference type="PROSITE" id="PS50052">
    <property type="entry name" value="GUANYLATE_KINASE_2"/>
    <property type="match status" value="1"/>
</dbReference>